<dbReference type="PANTHER" id="PTHR43708">
    <property type="entry name" value="CONSERVED EXPRESSED OXIDOREDUCTASE (EUROFUNG)"/>
    <property type="match status" value="1"/>
</dbReference>
<keyword evidence="3" id="KW-1133">Transmembrane helix</keyword>
<evidence type="ECO:0000256" key="2">
    <source>
        <dbReference type="ARBA" id="ARBA00023002"/>
    </source>
</evidence>
<evidence type="ECO:0000256" key="3">
    <source>
        <dbReference type="SAM" id="Phobius"/>
    </source>
</evidence>
<dbReference type="Pfam" id="PF22725">
    <property type="entry name" value="GFO_IDH_MocA_C3"/>
    <property type="match status" value="1"/>
</dbReference>
<protein>
    <recommendedName>
        <fullName evidence="8">NAD-binding protein</fullName>
    </recommendedName>
</protein>
<dbReference type="Pfam" id="PF01408">
    <property type="entry name" value="GFO_IDH_MocA"/>
    <property type="match status" value="1"/>
</dbReference>
<dbReference type="PANTHER" id="PTHR43708:SF5">
    <property type="entry name" value="CONSERVED EXPRESSED OXIDOREDUCTASE (EUROFUNG)-RELATED"/>
    <property type="match status" value="1"/>
</dbReference>
<accession>S8FX14</accession>
<feature type="domain" description="Gfo/Idh/MocA-like oxidoreductase N-terminal" evidence="4">
    <location>
        <begin position="6"/>
        <end position="130"/>
    </location>
</feature>
<dbReference type="HOGENOM" id="CLU_023194_19_0_1"/>
<keyword evidence="3" id="KW-0812">Transmembrane</keyword>
<dbReference type="SUPFAM" id="SSF51735">
    <property type="entry name" value="NAD(P)-binding Rossmann-fold domains"/>
    <property type="match status" value="1"/>
</dbReference>
<evidence type="ECO:0000313" key="7">
    <source>
        <dbReference type="Proteomes" id="UP000015241"/>
    </source>
</evidence>
<dbReference type="AlphaFoldDB" id="S8FX14"/>
<evidence type="ECO:0000259" key="5">
    <source>
        <dbReference type="Pfam" id="PF22725"/>
    </source>
</evidence>
<evidence type="ECO:0000259" key="4">
    <source>
        <dbReference type="Pfam" id="PF01408"/>
    </source>
</evidence>
<dbReference type="FunCoup" id="S8FX14">
    <property type="interactions" value="24"/>
</dbReference>
<dbReference type="Gene3D" id="3.40.50.720">
    <property type="entry name" value="NAD(P)-binding Rossmann-like Domain"/>
    <property type="match status" value="2"/>
</dbReference>
<dbReference type="Gene3D" id="3.30.360.10">
    <property type="entry name" value="Dihydrodipicolinate Reductase, domain 2"/>
    <property type="match status" value="2"/>
</dbReference>
<dbReference type="GO" id="GO:0000166">
    <property type="term" value="F:nucleotide binding"/>
    <property type="evidence" value="ECO:0007669"/>
    <property type="project" value="InterPro"/>
</dbReference>
<comment type="similarity">
    <text evidence="1">Belongs to the Gfo/Idh/MocA family.</text>
</comment>
<dbReference type="GO" id="GO:0016491">
    <property type="term" value="F:oxidoreductase activity"/>
    <property type="evidence" value="ECO:0007669"/>
    <property type="project" value="UniProtKB-KW"/>
</dbReference>
<evidence type="ECO:0000256" key="1">
    <source>
        <dbReference type="ARBA" id="ARBA00010928"/>
    </source>
</evidence>
<organism evidence="6 7">
    <name type="scientific">Fomitopsis schrenkii</name>
    <name type="common">Brown rot fungus</name>
    <dbReference type="NCBI Taxonomy" id="2126942"/>
    <lineage>
        <taxon>Eukaryota</taxon>
        <taxon>Fungi</taxon>
        <taxon>Dikarya</taxon>
        <taxon>Basidiomycota</taxon>
        <taxon>Agaricomycotina</taxon>
        <taxon>Agaricomycetes</taxon>
        <taxon>Polyporales</taxon>
        <taxon>Fomitopsis</taxon>
    </lineage>
</organism>
<gene>
    <name evidence="6" type="ORF">FOMPIDRAFT_99835</name>
</gene>
<keyword evidence="7" id="KW-1185">Reference proteome</keyword>
<sequence>MSFQPIRAGVVGVGFGGLTFHIPFLLALSDRFTLYAIVERSPSETGGKLKERFGEKAASSVKTYRTYEELVNDCEIELIVITTPNYTHFDFARQALNAGKHVLVDKPITATAAEARDLMELAKIKGRVLYPYQNCRFNADFLALRQLLELPADHPQSLGTLIEFESRYDRYRTTVKNSWKDVPAPGTGLTYDLGSHLVDQALVLFGRPSSVTAFIENIRGIGDARVDDCLRYVVRGTTGTYTKTGLDVQEQQLRAYADPEDILKDPAYGVEPEALWGTLENLTRESGGGEVVNSMWPTTENGNYPALFINLAEVIREGKEALVKWEESADVIEVIEAAYQSATEGRTVAIADEH</sequence>
<keyword evidence="2" id="KW-0560">Oxidoreductase</keyword>
<evidence type="ECO:0000313" key="6">
    <source>
        <dbReference type="EMBL" id="EPT02790.1"/>
    </source>
</evidence>
<dbReference type="InParanoid" id="S8FX14"/>
<dbReference type="InterPro" id="IPR036291">
    <property type="entry name" value="NAD(P)-bd_dom_sf"/>
</dbReference>
<feature type="domain" description="GFO/IDH/MocA-like oxidoreductase" evidence="5">
    <location>
        <begin position="157"/>
        <end position="235"/>
    </location>
</feature>
<dbReference type="OrthoDB" id="446809at2759"/>
<dbReference type="InterPro" id="IPR055170">
    <property type="entry name" value="GFO_IDH_MocA-like_dom"/>
</dbReference>
<dbReference type="EMBL" id="KE504133">
    <property type="protein sequence ID" value="EPT02790.1"/>
    <property type="molecule type" value="Genomic_DNA"/>
</dbReference>
<dbReference type="STRING" id="743788.S8FX14"/>
<dbReference type="InterPro" id="IPR051317">
    <property type="entry name" value="Gfo/Idh/MocA_oxidoreduct"/>
</dbReference>
<evidence type="ECO:0008006" key="8">
    <source>
        <dbReference type="Google" id="ProtNLM"/>
    </source>
</evidence>
<feature type="transmembrane region" description="Helical" evidence="3">
    <location>
        <begin position="6"/>
        <end position="28"/>
    </location>
</feature>
<name>S8FX14_FOMSC</name>
<keyword evidence="3" id="KW-0472">Membrane</keyword>
<reference evidence="6 7" key="1">
    <citation type="journal article" date="2012" name="Science">
        <title>The Paleozoic origin of enzymatic lignin decomposition reconstructed from 31 fungal genomes.</title>
        <authorList>
            <person name="Floudas D."/>
            <person name="Binder M."/>
            <person name="Riley R."/>
            <person name="Barry K."/>
            <person name="Blanchette R.A."/>
            <person name="Henrissat B."/>
            <person name="Martinez A.T."/>
            <person name="Otillar R."/>
            <person name="Spatafora J.W."/>
            <person name="Yadav J.S."/>
            <person name="Aerts A."/>
            <person name="Benoit I."/>
            <person name="Boyd A."/>
            <person name="Carlson A."/>
            <person name="Copeland A."/>
            <person name="Coutinho P.M."/>
            <person name="de Vries R.P."/>
            <person name="Ferreira P."/>
            <person name="Findley K."/>
            <person name="Foster B."/>
            <person name="Gaskell J."/>
            <person name="Glotzer D."/>
            <person name="Gorecki P."/>
            <person name="Heitman J."/>
            <person name="Hesse C."/>
            <person name="Hori C."/>
            <person name="Igarashi K."/>
            <person name="Jurgens J.A."/>
            <person name="Kallen N."/>
            <person name="Kersten P."/>
            <person name="Kohler A."/>
            <person name="Kuees U."/>
            <person name="Kumar T.K.A."/>
            <person name="Kuo A."/>
            <person name="LaButti K."/>
            <person name="Larrondo L.F."/>
            <person name="Lindquist E."/>
            <person name="Ling A."/>
            <person name="Lombard V."/>
            <person name="Lucas S."/>
            <person name="Lundell T."/>
            <person name="Martin R."/>
            <person name="McLaughlin D.J."/>
            <person name="Morgenstern I."/>
            <person name="Morin E."/>
            <person name="Murat C."/>
            <person name="Nagy L.G."/>
            <person name="Nolan M."/>
            <person name="Ohm R.A."/>
            <person name="Patyshakuliyeva A."/>
            <person name="Rokas A."/>
            <person name="Ruiz-Duenas F.J."/>
            <person name="Sabat G."/>
            <person name="Salamov A."/>
            <person name="Samejima M."/>
            <person name="Schmutz J."/>
            <person name="Slot J.C."/>
            <person name="St John F."/>
            <person name="Stenlid J."/>
            <person name="Sun H."/>
            <person name="Sun S."/>
            <person name="Syed K."/>
            <person name="Tsang A."/>
            <person name="Wiebenga A."/>
            <person name="Young D."/>
            <person name="Pisabarro A."/>
            <person name="Eastwood D.C."/>
            <person name="Martin F."/>
            <person name="Cullen D."/>
            <person name="Grigoriev I.V."/>
            <person name="Hibbett D.S."/>
        </authorList>
    </citation>
    <scope>NUCLEOTIDE SEQUENCE</scope>
    <source>
        <strain evidence="7">FP-58527</strain>
    </source>
</reference>
<dbReference type="InterPro" id="IPR000683">
    <property type="entry name" value="Gfo/Idh/MocA-like_OxRdtase_N"/>
</dbReference>
<dbReference type="eggNOG" id="KOG2742">
    <property type="taxonomic scope" value="Eukaryota"/>
</dbReference>
<dbReference type="Proteomes" id="UP000015241">
    <property type="component" value="Unassembled WGS sequence"/>
</dbReference>
<proteinExistence type="inferred from homology"/>